<protein>
    <submittedName>
        <fullName evidence="4">ABC transporter ATP-binding protein</fullName>
    </submittedName>
</protein>
<dbReference type="Pfam" id="PF00005">
    <property type="entry name" value="ABC_tran"/>
    <property type="match status" value="2"/>
</dbReference>
<dbReference type="OrthoDB" id="3169708at2"/>
<evidence type="ECO:0000313" key="4">
    <source>
        <dbReference type="EMBL" id="GEL23096.1"/>
    </source>
</evidence>
<proteinExistence type="predicted"/>
<accession>A0A511DE94</accession>
<name>A0A511DE94_9PSEU</name>
<dbReference type="PANTHER" id="PTHR24220">
    <property type="entry name" value="IMPORT ATP-BINDING PROTEIN"/>
    <property type="match status" value="1"/>
</dbReference>
<dbReference type="GO" id="GO:0005524">
    <property type="term" value="F:ATP binding"/>
    <property type="evidence" value="ECO:0007669"/>
    <property type="project" value="UniProtKB-KW"/>
</dbReference>
<dbReference type="PROSITE" id="PS00211">
    <property type="entry name" value="ABC_TRANSPORTER_1"/>
    <property type="match status" value="2"/>
</dbReference>
<evidence type="ECO:0000256" key="1">
    <source>
        <dbReference type="ARBA" id="ARBA00022741"/>
    </source>
</evidence>
<dbReference type="PANTHER" id="PTHR24220:SF685">
    <property type="entry name" value="ABC TRANSPORTER RELATED"/>
    <property type="match status" value="1"/>
</dbReference>
<dbReference type="SUPFAM" id="SSF52540">
    <property type="entry name" value="P-loop containing nucleoside triphosphate hydrolases"/>
    <property type="match status" value="2"/>
</dbReference>
<evidence type="ECO:0000259" key="3">
    <source>
        <dbReference type="PROSITE" id="PS50893"/>
    </source>
</evidence>
<sequence>MTAPGLVEVRDLVLCAGGRTVLDGVRLDVAAGEAVGIVGASGSGKTTTALAVLGHLRDGITHVAGTVHVAGAPVLPGRPPRGVGYLGQDPGASLNPYRTVRAVLTAAGGVRRDRAGVDALLGRVGLPAGLARRYPHQLSGGQQQRVALAIALARDPGLLVLDEPTTGLDVLARADVHRELASLRAAGVALLWIGHDAETLAANVDRLVTVADGRVVASGPPEPARFTLTSEAAPAEVVLAASGIVGGYGATRVLHGVDLHVGAGERVAVLGASGTGKTTLARVLAGLHPAAADTVTVDGATLHPDVRRRTRPQRAALQYVAQSPSEALHPRQPVRTALHRPLRLLRNLRGAAADAEAAALLEVVGLSADTAGLLPAELSGGQRQRVSLARALAARPRVLVCDEVTSALDPGTRDAVLGLLGRLCAQDGLGVVLVTHDVEVAATADRVVVLAEGHVVADGPVPDVLGGDLLPGGVPSHLVELLRPDVADPTVRGTVNVVPSRRAAVTAPTVVSDDSPPTG</sequence>
<keyword evidence="1" id="KW-0547">Nucleotide-binding</keyword>
<dbReference type="SMART" id="SM00382">
    <property type="entry name" value="AAA"/>
    <property type="match status" value="2"/>
</dbReference>
<keyword evidence="2 4" id="KW-0067">ATP-binding</keyword>
<dbReference type="Proteomes" id="UP000321685">
    <property type="component" value="Unassembled WGS sequence"/>
</dbReference>
<organism evidence="4 5">
    <name type="scientific">Pseudonocardia sulfidoxydans NBRC 16205</name>
    <dbReference type="NCBI Taxonomy" id="1223511"/>
    <lineage>
        <taxon>Bacteria</taxon>
        <taxon>Bacillati</taxon>
        <taxon>Actinomycetota</taxon>
        <taxon>Actinomycetes</taxon>
        <taxon>Pseudonocardiales</taxon>
        <taxon>Pseudonocardiaceae</taxon>
        <taxon>Pseudonocardia</taxon>
    </lineage>
</organism>
<feature type="domain" description="ABC transporter" evidence="3">
    <location>
        <begin position="239"/>
        <end position="477"/>
    </location>
</feature>
<dbReference type="PROSITE" id="PS50893">
    <property type="entry name" value="ABC_TRANSPORTER_2"/>
    <property type="match status" value="2"/>
</dbReference>
<dbReference type="InterPro" id="IPR003593">
    <property type="entry name" value="AAA+_ATPase"/>
</dbReference>
<dbReference type="GO" id="GO:0022857">
    <property type="term" value="F:transmembrane transporter activity"/>
    <property type="evidence" value="ECO:0007669"/>
    <property type="project" value="TreeGrafter"/>
</dbReference>
<dbReference type="InterPro" id="IPR017871">
    <property type="entry name" value="ABC_transporter-like_CS"/>
</dbReference>
<gene>
    <name evidence="4" type="ORF">PSU4_20500</name>
</gene>
<dbReference type="GO" id="GO:0005886">
    <property type="term" value="C:plasma membrane"/>
    <property type="evidence" value="ECO:0007669"/>
    <property type="project" value="TreeGrafter"/>
</dbReference>
<dbReference type="InterPro" id="IPR015854">
    <property type="entry name" value="ABC_transpr_LolD-like"/>
</dbReference>
<comment type="caution">
    <text evidence="4">The sequence shown here is derived from an EMBL/GenBank/DDBJ whole genome shotgun (WGS) entry which is preliminary data.</text>
</comment>
<dbReference type="GO" id="GO:0016887">
    <property type="term" value="F:ATP hydrolysis activity"/>
    <property type="evidence" value="ECO:0007669"/>
    <property type="project" value="InterPro"/>
</dbReference>
<dbReference type="InterPro" id="IPR003439">
    <property type="entry name" value="ABC_transporter-like_ATP-bd"/>
</dbReference>
<dbReference type="Gene3D" id="3.40.50.300">
    <property type="entry name" value="P-loop containing nucleotide triphosphate hydrolases"/>
    <property type="match status" value="2"/>
</dbReference>
<reference evidence="4 5" key="1">
    <citation type="submission" date="2019-07" db="EMBL/GenBank/DDBJ databases">
        <title>Whole genome shotgun sequence of Pseudonocardia sulfidoxydans NBRC 16205.</title>
        <authorList>
            <person name="Hosoyama A."/>
            <person name="Uohara A."/>
            <person name="Ohji S."/>
            <person name="Ichikawa N."/>
        </authorList>
    </citation>
    <scope>NUCLEOTIDE SEQUENCE [LARGE SCALE GENOMIC DNA]</scope>
    <source>
        <strain evidence="4 5">NBRC 16205</strain>
    </source>
</reference>
<dbReference type="AlphaFoldDB" id="A0A511DE94"/>
<keyword evidence="5" id="KW-1185">Reference proteome</keyword>
<dbReference type="EMBL" id="BJVJ01000015">
    <property type="protein sequence ID" value="GEL23096.1"/>
    <property type="molecule type" value="Genomic_DNA"/>
</dbReference>
<dbReference type="InterPro" id="IPR027417">
    <property type="entry name" value="P-loop_NTPase"/>
</dbReference>
<evidence type="ECO:0000313" key="5">
    <source>
        <dbReference type="Proteomes" id="UP000321685"/>
    </source>
</evidence>
<dbReference type="RefSeq" id="WP_147105524.1">
    <property type="nucleotide sequence ID" value="NZ_BJVJ01000015.1"/>
</dbReference>
<feature type="domain" description="ABC transporter" evidence="3">
    <location>
        <begin position="7"/>
        <end position="237"/>
    </location>
</feature>
<evidence type="ECO:0000256" key="2">
    <source>
        <dbReference type="ARBA" id="ARBA00022840"/>
    </source>
</evidence>